<proteinExistence type="predicted"/>
<keyword evidence="2" id="KW-1185">Reference proteome</keyword>
<protein>
    <submittedName>
        <fullName evidence="1">13122_t:CDS:1</fullName>
    </submittedName>
</protein>
<gene>
    <name evidence="1" type="ORF">AGERDE_LOCUS13587</name>
</gene>
<dbReference type="Proteomes" id="UP000789831">
    <property type="component" value="Unassembled WGS sequence"/>
</dbReference>
<evidence type="ECO:0000313" key="2">
    <source>
        <dbReference type="Proteomes" id="UP000789831"/>
    </source>
</evidence>
<organism evidence="1 2">
    <name type="scientific">Ambispora gerdemannii</name>
    <dbReference type="NCBI Taxonomy" id="144530"/>
    <lineage>
        <taxon>Eukaryota</taxon>
        <taxon>Fungi</taxon>
        <taxon>Fungi incertae sedis</taxon>
        <taxon>Mucoromycota</taxon>
        <taxon>Glomeromycotina</taxon>
        <taxon>Glomeromycetes</taxon>
        <taxon>Archaeosporales</taxon>
        <taxon>Ambisporaceae</taxon>
        <taxon>Ambispora</taxon>
    </lineage>
</organism>
<comment type="caution">
    <text evidence="1">The sequence shown here is derived from an EMBL/GenBank/DDBJ whole genome shotgun (WGS) entry which is preliminary data.</text>
</comment>
<dbReference type="EMBL" id="CAJVPL010018663">
    <property type="protein sequence ID" value="CAG8702665.1"/>
    <property type="molecule type" value="Genomic_DNA"/>
</dbReference>
<reference evidence="1" key="1">
    <citation type="submission" date="2021-06" db="EMBL/GenBank/DDBJ databases">
        <authorList>
            <person name="Kallberg Y."/>
            <person name="Tangrot J."/>
            <person name="Rosling A."/>
        </authorList>
    </citation>
    <scope>NUCLEOTIDE SEQUENCE</scope>
    <source>
        <strain evidence="1">MT106</strain>
    </source>
</reference>
<dbReference type="AlphaFoldDB" id="A0A9N9N519"/>
<accession>A0A9N9N519</accession>
<evidence type="ECO:0000313" key="1">
    <source>
        <dbReference type="EMBL" id="CAG8702665.1"/>
    </source>
</evidence>
<feature type="non-terminal residue" evidence="1">
    <location>
        <position position="66"/>
    </location>
</feature>
<sequence>EMYKKVNETFEELNHRRNLLEDIFKCLSTNRGGHQKSKSQKFQVLTAIEEMEKWALVFIGCNKREG</sequence>
<name>A0A9N9N519_9GLOM</name>